<dbReference type="GO" id="GO:0009116">
    <property type="term" value="P:nucleoside metabolic process"/>
    <property type="evidence" value="ECO:0007669"/>
    <property type="project" value="InterPro"/>
</dbReference>
<dbReference type="InterPro" id="IPR035994">
    <property type="entry name" value="Nucleoside_phosphorylase_sf"/>
</dbReference>
<comment type="caution">
    <text evidence="2">The sequence shown here is derived from an EMBL/GenBank/DDBJ whole genome shotgun (WGS) entry which is preliminary data.</text>
</comment>
<dbReference type="OrthoDB" id="3852236at2"/>
<evidence type="ECO:0000313" key="3">
    <source>
        <dbReference type="Proteomes" id="UP000267536"/>
    </source>
</evidence>
<accession>A0A3N4HF27</accession>
<name>A0A3N4HF27_9ACTN</name>
<dbReference type="PANTHER" id="PTHR46832:SF1">
    <property type="entry name" value="5'-METHYLTHIOADENOSINE_S-ADENOSYLHOMOCYSTEINE NUCLEOSIDASE"/>
    <property type="match status" value="1"/>
</dbReference>
<reference evidence="2 3" key="1">
    <citation type="submission" date="2018-11" db="EMBL/GenBank/DDBJ databases">
        <title>Draft genome sequence of Gordonia sp. RS15-1S isolated from rice stems.</title>
        <authorList>
            <person name="Muangham S."/>
        </authorList>
    </citation>
    <scope>NUCLEOTIDE SEQUENCE [LARGE SCALE GENOMIC DNA]</scope>
    <source>
        <strain evidence="2 3">RS15-1S</strain>
    </source>
</reference>
<dbReference type="Pfam" id="PF01048">
    <property type="entry name" value="PNP_UDP_1"/>
    <property type="match status" value="1"/>
</dbReference>
<dbReference type="GO" id="GO:0019284">
    <property type="term" value="P:L-methionine salvage from S-adenosylmethionine"/>
    <property type="evidence" value="ECO:0007669"/>
    <property type="project" value="TreeGrafter"/>
</dbReference>
<feature type="domain" description="Nucleoside phosphorylase" evidence="1">
    <location>
        <begin position="31"/>
        <end position="181"/>
    </location>
</feature>
<dbReference type="AlphaFoldDB" id="A0A3N4HF27"/>
<dbReference type="InterPro" id="IPR000845">
    <property type="entry name" value="Nucleoside_phosphorylase_d"/>
</dbReference>
<proteinExistence type="predicted"/>
<dbReference type="NCBIfam" id="NF004168">
    <property type="entry name" value="PRK05634.1"/>
    <property type="match status" value="1"/>
</dbReference>
<dbReference type="PANTHER" id="PTHR46832">
    <property type="entry name" value="5'-METHYLTHIOADENOSINE/S-ADENOSYLHOMOCYSTEINE NUCLEOSIDASE"/>
    <property type="match status" value="1"/>
</dbReference>
<sequence length="195" mass="20434">MRADSSSSDTGILVVSATWSEARHIPDGTRLLVTGIGKVAASVALTRELSTGPAVTRIVNIGTAGALHDHHLPVDHEGLFVPSAVIEHDISSTELRAMGYPIVDRWELPDGDGTVLATGDTFVADPVRRAELAAGADLVDMEGAAIAHVAAVFGVPCRLVKVVTDGADEGAMDWPSLVDEAARTLGRWVSEHRSA</sequence>
<dbReference type="Proteomes" id="UP000267536">
    <property type="component" value="Unassembled WGS sequence"/>
</dbReference>
<dbReference type="Gene3D" id="3.40.50.1580">
    <property type="entry name" value="Nucleoside phosphorylase domain"/>
    <property type="match status" value="1"/>
</dbReference>
<dbReference type="GO" id="GO:0005829">
    <property type="term" value="C:cytosol"/>
    <property type="evidence" value="ECO:0007669"/>
    <property type="project" value="TreeGrafter"/>
</dbReference>
<dbReference type="GO" id="GO:0008930">
    <property type="term" value="F:methylthioadenosine nucleosidase activity"/>
    <property type="evidence" value="ECO:0007669"/>
    <property type="project" value="TreeGrafter"/>
</dbReference>
<protein>
    <submittedName>
        <fullName evidence="2">Nucleosidase</fullName>
    </submittedName>
</protein>
<keyword evidence="3" id="KW-1185">Reference proteome</keyword>
<dbReference type="SUPFAM" id="SSF53167">
    <property type="entry name" value="Purine and uridine phosphorylases"/>
    <property type="match status" value="1"/>
</dbReference>
<dbReference type="RefSeq" id="WP_123925988.1">
    <property type="nucleotide sequence ID" value="NZ_JBPSDP010000003.1"/>
</dbReference>
<organism evidence="2 3">
    <name type="scientific">Gordonia oryzae</name>
    <dbReference type="NCBI Taxonomy" id="2487349"/>
    <lineage>
        <taxon>Bacteria</taxon>
        <taxon>Bacillati</taxon>
        <taxon>Actinomycetota</taxon>
        <taxon>Actinomycetes</taxon>
        <taxon>Mycobacteriales</taxon>
        <taxon>Gordoniaceae</taxon>
        <taxon>Gordonia</taxon>
    </lineage>
</organism>
<dbReference type="EMBL" id="RKMH01000003">
    <property type="protein sequence ID" value="RPA65114.1"/>
    <property type="molecule type" value="Genomic_DNA"/>
</dbReference>
<evidence type="ECO:0000313" key="2">
    <source>
        <dbReference type="EMBL" id="RPA65114.1"/>
    </source>
</evidence>
<gene>
    <name evidence="2" type="ORF">EF294_04335</name>
</gene>
<evidence type="ECO:0000259" key="1">
    <source>
        <dbReference type="Pfam" id="PF01048"/>
    </source>
</evidence>
<dbReference type="GO" id="GO:0008782">
    <property type="term" value="F:adenosylhomocysteine nucleosidase activity"/>
    <property type="evidence" value="ECO:0007669"/>
    <property type="project" value="TreeGrafter"/>
</dbReference>